<comment type="caution">
    <text evidence="1">The sequence shown here is derived from an EMBL/GenBank/DDBJ whole genome shotgun (WGS) entry which is preliminary data.</text>
</comment>
<dbReference type="RefSeq" id="WP_013245917.1">
    <property type="nucleotide sequence ID" value="NZ_ANKB01000030.1"/>
</dbReference>
<keyword evidence="1" id="KW-0808">Transferase</keyword>
<reference evidence="1 2" key="1">
    <citation type="journal article" date="2013" name="PLoS ONE">
        <title>Lactobacillus paracasei comparative genomics: towards species pan-genome definition and exploitation of diversity.</title>
        <authorList>
            <person name="Smokvina T."/>
            <person name="Wels M."/>
            <person name="Polka J."/>
            <person name="Chervaux C."/>
            <person name="Brisse S."/>
            <person name="Boekhorst J."/>
            <person name="van Hylckama Vlieg J.E."/>
            <person name="Siezen R.J."/>
        </authorList>
    </citation>
    <scope>NUCLEOTIDE SEQUENCE [LARGE SCALE GENOMIC DNA]</scope>
    <source>
        <strain evidence="1 2">Lpl14</strain>
    </source>
</reference>
<name>A0A829GVF9_LACPA</name>
<evidence type="ECO:0000313" key="2">
    <source>
        <dbReference type="Proteomes" id="UP000014285"/>
    </source>
</evidence>
<dbReference type="SUPFAM" id="SSF53448">
    <property type="entry name" value="Nucleotide-diphospho-sugar transferases"/>
    <property type="match status" value="1"/>
</dbReference>
<sequence>MFLMEKIKRVGATKVLREKITSRVFLYDAMSALLNGTDRTSTELIRLGEINRVKKRLSKKYHKIITRPLSEEKSQGIQDESKIIWTSWLQGEEAAPEVVKLALESIQRKYGKENTRVISAENFSDYITLPTWIVDKWQNGTISNAHFSDILRTSLLVKYGGIWIDGTVFIGNRTSWITKTIENADFFFFQNMRPGSMGNAIFLSSWFLKSKKNNPVLVRLQELLSAFWNKEKNIQDYFLFHIFLHLIFEAHPEELAKVPKIPNSLALELMYTLNDEIDSEEINRILNVCEYQKLTYKNLKEAPNSTFLTLKHMFNNAEQEGRA</sequence>
<evidence type="ECO:0000313" key="1">
    <source>
        <dbReference type="EMBL" id="EPC64632.1"/>
    </source>
</evidence>
<dbReference type="EMBL" id="ANKB01000030">
    <property type="protein sequence ID" value="EPC64632.1"/>
    <property type="molecule type" value="Genomic_DNA"/>
</dbReference>
<gene>
    <name evidence="1" type="ORF">Lpl14_09225</name>
</gene>
<dbReference type="Gene3D" id="3.90.550.20">
    <property type="match status" value="1"/>
</dbReference>
<dbReference type="Pfam" id="PF05704">
    <property type="entry name" value="Caps_synth"/>
    <property type="match status" value="1"/>
</dbReference>
<dbReference type="Proteomes" id="UP000014285">
    <property type="component" value="Unassembled WGS sequence"/>
</dbReference>
<dbReference type="AlphaFoldDB" id="A0A829GVF9"/>
<dbReference type="InterPro" id="IPR008441">
    <property type="entry name" value="AfumC-like_glycosyl_Trfase"/>
</dbReference>
<accession>A0A829GVF9</accession>
<proteinExistence type="predicted"/>
<dbReference type="InterPro" id="IPR029044">
    <property type="entry name" value="Nucleotide-diphossugar_trans"/>
</dbReference>
<organism evidence="1 2">
    <name type="scientific">Lacticaseibacillus paracasei subsp. tolerans Lpl14</name>
    <dbReference type="NCBI Taxonomy" id="1256229"/>
    <lineage>
        <taxon>Bacteria</taxon>
        <taxon>Bacillati</taxon>
        <taxon>Bacillota</taxon>
        <taxon>Bacilli</taxon>
        <taxon>Lactobacillales</taxon>
        <taxon>Lactobacillaceae</taxon>
        <taxon>Lacticaseibacillus</taxon>
    </lineage>
</organism>
<protein>
    <submittedName>
        <fullName evidence="1">Glycosyl transferase</fullName>
    </submittedName>
</protein>
<dbReference type="GO" id="GO:0016757">
    <property type="term" value="F:glycosyltransferase activity"/>
    <property type="evidence" value="ECO:0007669"/>
    <property type="project" value="InterPro"/>
</dbReference>